<dbReference type="InterPro" id="IPR035976">
    <property type="entry name" value="Sushi/SCR/CCP_sf"/>
</dbReference>
<keyword evidence="5" id="KW-0677">Repeat</keyword>
<dbReference type="GO" id="GO:0001501">
    <property type="term" value="P:skeletal system development"/>
    <property type="evidence" value="ECO:0007669"/>
    <property type="project" value="TreeGrafter"/>
</dbReference>
<sequence length="1343" mass="144447">MPLRGIRFAQLLPIFCALCQLTTAFPATHYAQDHGPKLQVDIPTPAVFSVPLGSSIAIPCSISTTTSDPSPSPALPPRVKWTLVAGGVETEILVARGERVKVNEAYRDRAALLNYTASPLDDLTLWLGELRASDSGHYRCEVQRGLEDASDFVELKVKGVVFHYREASGRYAFSFQQAQRACEDIGAHMATPDQLLAAYYDGYEQCDAGWLADQSVRYPIQVPREGCFGDMDGKPGVRNYGTIDPKDLYDVYCYVEQIDGEVFHDPLPQALSYEGARAYCQRAGAALASTAQLYAAWSDGLDRCSPGWLADGSVRYPILTPRERCGGPQAGVKTLYRFTNQTGFPERSVLHDAYCFRALGDVQTDSPPDYAATEPEDMGQDVVVLLRPVEELQLKQQYDHKEREAQSALESLPISPEPTVQGRSLAPGDAETTRLLNTTSLKELLPPFYKTGNDSTTTTTAAAATSTPVPATGATADDTDRPLWSSTLWPDGDNVTDTSHNASNGLYQAELEETVQSLEYPEPSYEPHRHYQPMPDVNLEEHQSQLSDGSKHFQPMPETNLDVEERSEGNDSSPDVDQREEAVASVVPSTTLVLDLNLEETERTTERQQASSSSRPTGEVAGRVLLTSTGSPTRESTSLWFPDEGSAEDSQENVSDGQNTSSMASTIVPVAFTSPVSSTHLAPSSATVVVTPTDLPSEGPGATLLSPPEVSEAGLPQVVYSAVVNPWEISTSQEGSGSSEYDDLMGATSASNTINATTTTTTTASTNATTTNATSTIATTTNATTTNATSTIATTTNATTTNATSTIATTTIATTTNATTTNATTTNATTTNATTTTTTTSTSNTTNIVITATAPTTTTTQEAHPTGAVSSVGSTVHETAVSSTETPERKVNGARQTAGPTAAVPRGEAGADPTSAFTGAPTAGPRAALRELGSTSTPSDTSPEDEELAGFPINTQSPGRTLPQATSTAQESPLAPEHSREAPSLFSVVTRKVPGDGEQFSMWSNTRSPVASTPAKVSRKTPGPSPPSPQTTTFLPPVNQGRVDEQFMLTQPPTLLILPNERAAVGSAGNPSDACLLDPCLNGGTCVDHSGRVQCLCLPSYGGDFCQTDVHRCEPGWDKFQGFCYRHYGQRLSWEVAELHCRMAGAHLVSIMSPEEQTFLNSKYEEYQWTGLNDKTIEGDFRWSDGNPLLYDNWHRGQPDSYFLSGEDCVVMMWHNGGRWSDVPCNYHLAYTCKKGTTLCGPPPKVKNASIYGRVVQRYQTGASVRYHCAEGFRQRRYPLVSCLSGGVWEEPRIQCVPVGGRMLEAAGHIYSSTGVMFAAVQDDVDDEATTTEASPQYWDIKF</sequence>
<dbReference type="PROSITE" id="PS50923">
    <property type="entry name" value="SUSHI"/>
    <property type="match status" value="1"/>
</dbReference>
<dbReference type="GO" id="GO:0072534">
    <property type="term" value="C:perineuronal net"/>
    <property type="evidence" value="ECO:0007669"/>
    <property type="project" value="TreeGrafter"/>
</dbReference>
<feature type="domain" description="Ig-like" evidence="17">
    <location>
        <begin position="36"/>
        <end position="156"/>
    </location>
</feature>
<dbReference type="OrthoDB" id="441660at2759"/>
<dbReference type="SMART" id="SM00445">
    <property type="entry name" value="LINK"/>
    <property type="match status" value="2"/>
</dbReference>
<dbReference type="GeneID" id="115536066"/>
<keyword evidence="8" id="KW-0325">Glycoprotein</keyword>
<dbReference type="Pfam" id="PF00008">
    <property type="entry name" value="EGF"/>
    <property type="match status" value="1"/>
</dbReference>
<evidence type="ECO:0000256" key="3">
    <source>
        <dbReference type="ARBA" id="ARBA00022536"/>
    </source>
</evidence>
<evidence type="ECO:0000256" key="6">
    <source>
        <dbReference type="ARBA" id="ARBA00022974"/>
    </source>
</evidence>
<dbReference type="Gene3D" id="3.10.100.10">
    <property type="entry name" value="Mannose-Binding Protein A, subunit A"/>
    <property type="match status" value="3"/>
</dbReference>
<dbReference type="SMART" id="SM00181">
    <property type="entry name" value="EGF"/>
    <property type="match status" value="1"/>
</dbReference>
<dbReference type="PROSITE" id="PS50026">
    <property type="entry name" value="EGF_3"/>
    <property type="match status" value="1"/>
</dbReference>
<keyword evidence="21" id="KW-1185">Reference proteome</keyword>
<dbReference type="Gene3D" id="2.10.70.10">
    <property type="entry name" value="Complement Module, domain 1"/>
    <property type="match status" value="1"/>
</dbReference>
<feature type="domain" description="EGF-like" evidence="15">
    <location>
        <begin position="1071"/>
        <end position="1107"/>
    </location>
</feature>
<dbReference type="GO" id="GO:0005615">
    <property type="term" value="C:extracellular space"/>
    <property type="evidence" value="ECO:0007669"/>
    <property type="project" value="TreeGrafter"/>
</dbReference>
<dbReference type="InterPro" id="IPR013783">
    <property type="entry name" value="Ig-like_fold"/>
</dbReference>
<feature type="domain" description="Sushi" evidence="18">
    <location>
        <begin position="1238"/>
        <end position="1298"/>
    </location>
</feature>
<feature type="domain" description="Link" evidence="19">
    <location>
        <begin position="160"/>
        <end position="255"/>
    </location>
</feature>
<dbReference type="SMART" id="SM00034">
    <property type="entry name" value="CLECT"/>
    <property type="match status" value="1"/>
</dbReference>
<dbReference type="CDD" id="cd03517">
    <property type="entry name" value="Link_domain_CSPGs_modules_1_3"/>
    <property type="match status" value="1"/>
</dbReference>
<dbReference type="InterPro" id="IPR000538">
    <property type="entry name" value="Link_dom"/>
</dbReference>
<evidence type="ECO:0000256" key="14">
    <source>
        <dbReference type="SAM" id="SignalP"/>
    </source>
</evidence>
<keyword evidence="3 10" id="KW-0245">EGF-like domain</keyword>
<feature type="region of interest" description="Disordered" evidence="13">
    <location>
        <begin position="857"/>
        <end position="985"/>
    </location>
</feature>
<dbReference type="GeneTree" id="ENSGT00940000157343"/>
<dbReference type="GO" id="GO:0045202">
    <property type="term" value="C:synapse"/>
    <property type="evidence" value="ECO:0007669"/>
    <property type="project" value="TreeGrafter"/>
</dbReference>
<dbReference type="Proteomes" id="UP000694546">
    <property type="component" value="Chromosome 22"/>
</dbReference>
<keyword evidence="2" id="KW-0964">Secreted</keyword>
<dbReference type="KEGG" id="gmh:115536066"/>
<dbReference type="GO" id="GO:0010001">
    <property type="term" value="P:glial cell differentiation"/>
    <property type="evidence" value="ECO:0007669"/>
    <property type="project" value="TreeGrafter"/>
</dbReference>
<dbReference type="InterPro" id="IPR018378">
    <property type="entry name" value="C-type_lectin_CS"/>
</dbReference>
<evidence type="ECO:0000259" key="17">
    <source>
        <dbReference type="PROSITE" id="PS50835"/>
    </source>
</evidence>
<feature type="chain" id="PRO_5034298501" evidence="14">
    <location>
        <begin position="25"/>
        <end position="1343"/>
    </location>
</feature>
<dbReference type="GO" id="GO:0005540">
    <property type="term" value="F:hyaluronic acid binding"/>
    <property type="evidence" value="ECO:0007669"/>
    <property type="project" value="InterPro"/>
</dbReference>
<dbReference type="FunFam" id="3.10.100.10:FF:000011">
    <property type="entry name" value="Aggrecan core protein"/>
    <property type="match status" value="1"/>
</dbReference>
<evidence type="ECO:0000256" key="2">
    <source>
        <dbReference type="ARBA" id="ARBA00022525"/>
    </source>
</evidence>
<evidence type="ECO:0000256" key="7">
    <source>
        <dbReference type="ARBA" id="ARBA00023157"/>
    </source>
</evidence>
<dbReference type="GO" id="GO:0007155">
    <property type="term" value="P:cell adhesion"/>
    <property type="evidence" value="ECO:0007669"/>
    <property type="project" value="InterPro"/>
</dbReference>
<evidence type="ECO:0000256" key="4">
    <source>
        <dbReference type="ARBA" id="ARBA00022729"/>
    </source>
</evidence>
<proteinExistence type="predicted"/>
<dbReference type="Gene3D" id="2.10.25.10">
    <property type="entry name" value="Laminin"/>
    <property type="match status" value="1"/>
</dbReference>
<dbReference type="InterPro" id="IPR013106">
    <property type="entry name" value="Ig_V-set"/>
</dbReference>
<reference evidence="20" key="2">
    <citation type="submission" date="2025-09" db="UniProtKB">
        <authorList>
            <consortium name="Ensembl"/>
        </authorList>
    </citation>
    <scope>IDENTIFICATION</scope>
</reference>
<dbReference type="InterPro" id="IPR000436">
    <property type="entry name" value="Sushi_SCR_CCP_dom"/>
</dbReference>
<dbReference type="SMART" id="SM00406">
    <property type="entry name" value="IGv"/>
    <property type="match status" value="1"/>
</dbReference>
<reference evidence="20" key="1">
    <citation type="submission" date="2025-08" db="UniProtKB">
        <authorList>
            <consortium name="Ensembl"/>
        </authorList>
    </citation>
    <scope>IDENTIFICATION</scope>
</reference>
<feature type="disulfide bond" evidence="12">
    <location>
        <begin position="304"/>
        <end position="325"/>
    </location>
</feature>
<evidence type="ECO:0000313" key="20">
    <source>
        <dbReference type="Ensembl" id="ENSGMOP00000018307.2"/>
    </source>
</evidence>
<feature type="region of interest" description="Disordered" evidence="13">
    <location>
        <begin position="539"/>
        <end position="661"/>
    </location>
</feature>
<comment type="subcellular location">
    <subcellularLocation>
        <location evidence="1">Secreted</location>
    </subcellularLocation>
</comment>
<dbReference type="InterPro" id="IPR036179">
    <property type="entry name" value="Ig-like_dom_sf"/>
</dbReference>
<keyword evidence="7 10" id="KW-1015">Disulfide bond</keyword>
<dbReference type="PANTHER" id="PTHR22804:SF41">
    <property type="entry name" value="BREVICAN CORE PROTEIN"/>
    <property type="match status" value="1"/>
</dbReference>
<evidence type="ECO:0000256" key="13">
    <source>
        <dbReference type="SAM" id="MobiDB-lite"/>
    </source>
</evidence>
<comment type="caution">
    <text evidence="10">Lacks conserved residue(s) required for the propagation of feature annotation.</text>
</comment>
<evidence type="ECO:0000256" key="5">
    <source>
        <dbReference type="ARBA" id="ARBA00022737"/>
    </source>
</evidence>
<keyword evidence="4 14" id="KW-0732">Signal</keyword>
<feature type="disulfide bond" evidence="11">
    <location>
        <begin position="1269"/>
        <end position="1296"/>
    </location>
</feature>
<keyword evidence="9" id="KW-0393">Immunoglobulin domain</keyword>
<feature type="domain" description="Link" evidence="19">
    <location>
        <begin position="258"/>
        <end position="357"/>
    </location>
</feature>
<feature type="compositionally biased region" description="Polar residues" evidence="13">
    <location>
        <begin position="652"/>
        <end position="661"/>
    </location>
</feature>
<dbReference type="PROSITE" id="PS00022">
    <property type="entry name" value="EGF_1"/>
    <property type="match status" value="1"/>
</dbReference>
<evidence type="ECO:0000259" key="19">
    <source>
        <dbReference type="PROSITE" id="PS50963"/>
    </source>
</evidence>
<dbReference type="SUPFAM" id="SSF56436">
    <property type="entry name" value="C-type lectin-like"/>
    <property type="match status" value="3"/>
</dbReference>
<feature type="signal peptide" evidence="14">
    <location>
        <begin position="1"/>
        <end position="24"/>
    </location>
</feature>
<dbReference type="SMART" id="SM00409">
    <property type="entry name" value="IG"/>
    <property type="match status" value="1"/>
</dbReference>
<dbReference type="FunFam" id="3.10.100.10:FF:000002">
    <property type="entry name" value="Hyaluronan proteoglycan link protein 1"/>
    <property type="match status" value="1"/>
</dbReference>
<dbReference type="InterPro" id="IPR007110">
    <property type="entry name" value="Ig-like_dom"/>
</dbReference>
<feature type="compositionally biased region" description="Low complexity" evidence="13">
    <location>
        <begin position="455"/>
        <end position="476"/>
    </location>
</feature>
<organism evidence="20 21">
    <name type="scientific">Gadus morhua</name>
    <name type="common">Atlantic cod</name>
    <dbReference type="NCBI Taxonomy" id="8049"/>
    <lineage>
        <taxon>Eukaryota</taxon>
        <taxon>Metazoa</taxon>
        <taxon>Chordata</taxon>
        <taxon>Craniata</taxon>
        <taxon>Vertebrata</taxon>
        <taxon>Euteleostomi</taxon>
        <taxon>Actinopterygii</taxon>
        <taxon>Neopterygii</taxon>
        <taxon>Teleostei</taxon>
        <taxon>Neoteleostei</taxon>
        <taxon>Acanthomorphata</taxon>
        <taxon>Zeiogadaria</taxon>
        <taxon>Gadariae</taxon>
        <taxon>Gadiformes</taxon>
        <taxon>Gadoidei</taxon>
        <taxon>Gadidae</taxon>
        <taxon>Gadus</taxon>
    </lineage>
</organism>
<evidence type="ECO:0000256" key="1">
    <source>
        <dbReference type="ARBA" id="ARBA00004613"/>
    </source>
</evidence>
<dbReference type="InterPro" id="IPR016187">
    <property type="entry name" value="CTDL_fold"/>
</dbReference>
<dbReference type="SUPFAM" id="SSF48726">
    <property type="entry name" value="Immunoglobulin"/>
    <property type="match status" value="1"/>
</dbReference>
<keyword evidence="6" id="KW-0654">Proteoglycan</keyword>
<dbReference type="CDD" id="cd00054">
    <property type="entry name" value="EGF_CA"/>
    <property type="match status" value="1"/>
</dbReference>
<dbReference type="FunFam" id="2.10.70.10:FF:000003">
    <property type="entry name" value="Versican core protein"/>
    <property type="match status" value="1"/>
</dbReference>
<dbReference type="PROSITE" id="PS50041">
    <property type="entry name" value="C_TYPE_LECTIN_2"/>
    <property type="match status" value="1"/>
</dbReference>
<name>A0A8C4ZSM3_GADMO</name>
<evidence type="ECO:0000259" key="18">
    <source>
        <dbReference type="PROSITE" id="PS50923"/>
    </source>
</evidence>
<dbReference type="OMA" id="HTSEFER"/>
<feature type="domain" description="C-type lectin" evidence="16">
    <location>
        <begin position="1120"/>
        <end position="1234"/>
    </location>
</feature>
<dbReference type="FunFam" id="3.10.100.10:FF:000003">
    <property type="entry name" value="Versican core protein"/>
    <property type="match status" value="1"/>
</dbReference>
<dbReference type="GO" id="GO:0007417">
    <property type="term" value="P:central nervous system development"/>
    <property type="evidence" value="ECO:0007669"/>
    <property type="project" value="TreeGrafter"/>
</dbReference>
<feature type="compositionally biased region" description="Polar residues" evidence="13">
    <location>
        <begin position="1001"/>
        <end position="1011"/>
    </location>
</feature>
<dbReference type="FunFam" id="2.10.25.10:FF:000143">
    <property type="entry name" value="Protein crumbs 1"/>
    <property type="match status" value="1"/>
</dbReference>
<dbReference type="Gene3D" id="2.60.40.10">
    <property type="entry name" value="Immunoglobulins"/>
    <property type="match status" value="1"/>
</dbReference>
<gene>
    <name evidence="20" type="primary">LOC115536066</name>
</gene>
<dbReference type="PROSITE" id="PS50963">
    <property type="entry name" value="LINK_2"/>
    <property type="match status" value="2"/>
</dbReference>
<feature type="compositionally biased region" description="Polar residues" evidence="13">
    <location>
        <begin position="868"/>
        <end position="885"/>
    </location>
</feature>
<dbReference type="Pfam" id="PF00084">
    <property type="entry name" value="Sushi"/>
    <property type="match status" value="1"/>
</dbReference>
<evidence type="ECO:0000313" key="21">
    <source>
        <dbReference type="Proteomes" id="UP000694546"/>
    </source>
</evidence>
<feature type="region of interest" description="Disordered" evidence="13">
    <location>
        <begin position="452"/>
        <end position="482"/>
    </location>
</feature>
<evidence type="ECO:0000259" key="16">
    <source>
        <dbReference type="PROSITE" id="PS50041"/>
    </source>
</evidence>
<feature type="disulfide bond" evidence="12">
    <location>
        <begin position="206"/>
        <end position="227"/>
    </location>
</feature>
<dbReference type="InterPro" id="IPR016186">
    <property type="entry name" value="C-type_lectin-like/link_sf"/>
</dbReference>
<feature type="compositionally biased region" description="Polar residues" evidence="13">
    <location>
        <begin position="953"/>
        <end position="971"/>
    </location>
</feature>
<dbReference type="SMART" id="SM00032">
    <property type="entry name" value="CCP"/>
    <property type="match status" value="1"/>
</dbReference>
<dbReference type="PROSITE" id="PS50835">
    <property type="entry name" value="IG_LIKE"/>
    <property type="match status" value="1"/>
</dbReference>
<dbReference type="PROSITE" id="PS01241">
    <property type="entry name" value="LINK_1"/>
    <property type="match status" value="1"/>
</dbReference>
<evidence type="ECO:0000256" key="11">
    <source>
        <dbReference type="PROSITE-ProRule" id="PRU00302"/>
    </source>
</evidence>
<feature type="region of interest" description="Disordered" evidence="13">
    <location>
        <begin position="998"/>
        <end position="1036"/>
    </location>
</feature>
<dbReference type="InterPro" id="IPR050691">
    <property type="entry name" value="Hyaluronan_bind_Proteoglycan"/>
</dbReference>
<dbReference type="CDD" id="cd03520">
    <property type="entry name" value="Link_domain_CSPGs_modules_2_4"/>
    <property type="match status" value="1"/>
</dbReference>
<dbReference type="Pfam" id="PF00193">
    <property type="entry name" value="Xlink"/>
    <property type="match status" value="2"/>
</dbReference>
<dbReference type="PROSITE" id="PS00615">
    <property type="entry name" value="C_TYPE_LECTIN_1"/>
    <property type="match status" value="1"/>
</dbReference>
<keyword evidence="11" id="KW-0768">Sushi</keyword>
<dbReference type="CDD" id="cd00033">
    <property type="entry name" value="CCP"/>
    <property type="match status" value="1"/>
</dbReference>
<evidence type="ECO:0000256" key="10">
    <source>
        <dbReference type="PROSITE-ProRule" id="PRU00076"/>
    </source>
</evidence>
<dbReference type="SUPFAM" id="SSF57535">
    <property type="entry name" value="Complement control module/SCR domain"/>
    <property type="match status" value="1"/>
</dbReference>
<dbReference type="PANTHER" id="PTHR22804">
    <property type="entry name" value="AGGRECAN/VERSICAN PROTEOGLYCAN"/>
    <property type="match status" value="1"/>
</dbReference>
<dbReference type="RefSeq" id="XP_030203581.1">
    <property type="nucleotide sequence ID" value="XM_030347721.1"/>
</dbReference>
<protein>
    <submittedName>
        <fullName evidence="20">Brevican core protein-like</fullName>
    </submittedName>
</protein>
<dbReference type="PRINTS" id="PR01265">
    <property type="entry name" value="LINKMODULE"/>
</dbReference>
<dbReference type="InterPro" id="IPR003599">
    <property type="entry name" value="Ig_sub"/>
</dbReference>
<feature type="disulfide bond" evidence="11">
    <location>
        <begin position="1240"/>
        <end position="1283"/>
    </location>
</feature>
<feature type="disulfide bond" evidence="10">
    <location>
        <begin position="1097"/>
        <end position="1106"/>
    </location>
</feature>
<evidence type="ECO:0000256" key="12">
    <source>
        <dbReference type="PROSITE-ProRule" id="PRU00323"/>
    </source>
</evidence>
<dbReference type="Pfam" id="PF00059">
    <property type="entry name" value="Lectin_C"/>
    <property type="match status" value="1"/>
</dbReference>
<dbReference type="Ensembl" id="ENSGMOT00000018755.2">
    <property type="protein sequence ID" value="ENSGMOP00000018307.2"/>
    <property type="gene ID" value="ENSGMOG00000017017.2"/>
</dbReference>
<feature type="compositionally biased region" description="Polar residues" evidence="13">
    <location>
        <begin position="626"/>
        <end position="639"/>
    </location>
</feature>
<accession>A0A8C4ZSM3</accession>
<dbReference type="InterPro" id="IPR000742">
    <property type="entry name" value="EGF"/>
</dbReference>
<evidence type="ECO:0000256" key="9">
    <source>
        <dbReference type="ARBA" id="ARBA00023319"/>
    </source>
</evidence>
<dbReference type="InterPro" id="IPR001304">
    <property type="entry name" value="C-type_lectin-like"/>
</dbReference>
<dbReference type="GO" id="GO:0002052">
    <property type="term" value="P:positive regulation of neuroblast proliferation"/>
    <property type="evidence" value="ECO:0007669"/>
    <property type="project" value="TreeGrafter"/>
</dbReference>
<evidence type="ECO:0000259" key="15">
    <source>
        <dbReference type="PROSITE" id="PS50026"/>
    </source>
</evidence>
<evidence type="ECO:0000256" key="8">
    <source>
        <dbReference type="ARBA" id="ARBA00023180"/>
    </source>
</evidence>